<evidence type="ECO:0000313" key="3">
    <source>
        <dbReference type="EMBL" id="MPM34185.1"/>
    </source>
</evidence>
<dbReference type="GO" id="GO:0004140">
    <property type="term" value="F:dephospho-CoA kinase activity"/>
    <property type="evidence" value="ECO:0007669"/>
    <property type="project" value="UniProtKB-EC"/>
</dbReference>
<dbReference type="EMBL" id="VSSQ01006898">
    <property type="protein sequence ID" value="MPM34185.1"/>
    <property type="molecule type" value="Genomic_DNA"/>
</dbReference>
<dbReference type="PANTHER" id="PTHR10695">
    <property type="entry name" value="DEPHOSPHO-COA KINASE-RELATED"/>
    <property type="match status" value="1"/>
</dbReference>
<gene>
    <name evidence="3" type="primary">coaE_26</name>
    <name evidence="3" type="ORF">SDC9_80767</name>
</gene>
<keyword evidence="3" id="KW-0418">Kinase</keyword>
<comment type="caution">
    <text evidence="3">The sequence shown here is derived from an EMBL/GenBank/DDBJ whole genome shotgun (WGS) entry which is preliminary data.</text>
</comment>
<keyword evidence="3" id="KW-0808">Transferase</keyword>
<dbReference type="EC" id="2.7.1.24" evidence="3"/>
<dbReference type="AlphaFoldDB" id="A0A644YZX2"/>
<dbReference type="SUPFAM" id="SSF52540">
    <property type="entry name" value="P-loop containing nucleoside triphosphate hydrolases"/>
    <property type="match status" value="1"/>
</dbReference>
<dbReference type="GO" id="GO:0005524">
    <property type="term" value="F:ATP binding"/>
    <property type="evidence" value="ECO:0007669"/>
    <property type="project" value="UniProtKB-KW"/>
</dbReference>
<dbReference type="Gene3D" id="3.40.50.300">
    <property type="entry name" value="P-loop containing nucleotide triphosphate hydrolases"/>
    <property type="match status" value="1"/>
</dbReference>
<keyword evidence="2" id="KW-0067">ATP-binding</keyword>
<organism evidence="3">
    <name type="scientific">bioreactor metagenome</name>
    <dbReference type="NCBI Taxonomy" id="1076179"/>
    <lineage>
        <taxon>unclassified sequences</taxon>
        <taxon>metagenomes</taxon>
        <taxon>ecological metagenomes</taxon>
    </lineage>
</organism>
<sequence length="195" mass="21979">MIKLGVTGGIGSGKSVVCDVFRLHDIPVFDADREAKKLNDTSPVIREKLINNFGPDLYQGNKLDRKKLANLIFNNAENLRITNAIIHPELAKYFEKWVDQRKHHAVIAIDAAVLYEAGFQSLLDKTIVVMAPLETRIERAAKRDRLSKEQITARANSQMNDEEKAGLADFIIRNDGRHSLLEQVAQILQDVSTLY</sequence>
<dbReference type="NCBIfam" id="TIGR00152">
    <property type="entry name" value="dephospho-CoA kinase"/>
    <property type="match status" value="1"/>
</dbReference>
<dbReference type="InterPro" id="IPR001977">
    <property type="entry name" value="Depp_CoAkinase"/>
</dbReference>
<dbReference type="PROSITE" id="PS51219">
    <property type="entry name" value="DPCK"/>
    <property type="match status" value="1"/>
</dbReference>
<evidence type="ECO:0000256" key="2">
    <source>
        <dbReference type="ARBA" id="ARBA00022840"/>
    </source>
</evidence>
<accession>A0A644YZX2</accession>
<dbReference type="CDD" id="cd02022">
    <property type="entry name" value="DPCK"/>
    <property type="match status" value="1"/>
</dbReference>
<name>A0A644YZX2_9ZZZZ</name>
<proteinExistence type="inferred from homology"/>
<dbReference type="GO" id="GO:0015937">
    <property type="term" value="P:coenzyme A biosynthetic process"/>
    <property type="evidence" value="ECO:0007669"/>
    <property type="project" value="InterPro"/>
</dbReference>
<dbReference type="HAMAP" id="MF_00376">
    <property type="entry name" value="Dephospho_CoA_kinase"/>
    <property type="match status" value="1"/>
</dbReference>
<dbReference type="PANTHER" id="PTHR10695:SF46">
    <property type="entry name" value="BIFUNCTIONAL COENZYME A SYNTHASE-RELATED"/>
    <property type="match status" value="1"/>
</dbReference>
<keyword evidence="1" id="KW-0547">Nucleotide-binding</keyword>
<protein>
    <submittedName>
        <fullName evidence="3">Dephospho-CoA kinase</fullName>
        <ecNumber evidence="3">2.7.1.24</ecNumber>
    </submittedName>
</protein>
<dbReference type="InterPro" id="IPR027417">
    <property type="entry name" value="P-loop_NTPase"/>
</dbReference>
<reference evidence="3" key="1">
    <citation type="submission" date="2019-08" db="EMBL/GenBank/DDBJ databases">
        <authorList>
            <person name="Kucharzyk K."/>
            <person name="Murdoch R.W."/>
            <person name="Higgins S."/>
            <person name="Loffler F."/>
        </authorList>
    </citation>
    <scope>NUCLEOTIDE SEQUENCE</scope>
</reference>
<dbReference type="Pfam" id="PF01121">
    <property type="entry name" value="CoaE"/>
    <property type="match status" value="1"/>
</dbReference>
<evidence type="ECO:0000256" key="1">
    <source>
        <dbReference type="ARBA" id="ARBA00022741"/>
    </source>
</evidence>